<proteinExistence type="predicted"/>
<dbReference type="RefSeq" id="WP_179434966.1">
    <property type="nucleotide sequence ID" value="NZ_BAABLC010000004.1"/>
</dbReference>
<evidence type="ECO:0008006" key="3">
    <source>
        <dbReference type="Google" id="ProtNLM"/>
    </source>
</evidence>
<comment type="caution">
    <text evidence="1">The sequence shown here is derived from an EMBL/GenBank/DDBJ whole genome shotgun (WGS) entry which is preliminary data.</text>
</comment>
<accession>A0A7Y9EXC8</accession>
<evidence type="ECO:0000313" key="1">
    <source>
        <dbReference type="EMBL" id="NYD55707.1"/>
    </source>
</evidence>
<keyword evidence="2" id="KW-1185">Reference proteome</keyword>
<evidence type="ECO:0000313" key="2">
    <source>
        <dbReference type="Proteomes" id="UP000552045"/>
    </source>
</evidence>
<protein>
    <recommendedName>
        <fullName evidence="3">Protein ImuA</fullName>
    </recommendedName>
</protein>
<dbReference type="Proteomes" id="UP000552045">
    <property type="component" value="Unassembled WGS sequence"/>
</dbReference>
<dbReference type="AlphaFoldDB" id="A0A7Y9EXC8"/>
<name>A0A7Y9EXC8_9MICO</name>
<gene>
    <name evidence="1" type="ORF">BKA02_002762</name>
</gene>
<reference evidence="1 2" key="1">
    <citation type="submission" date="2020-07" db="EMBL/GenBank/DDBJ databases">
        <title>Sequencing the genomes of 1000 actinobacteria strains.</title>
        <authorList>
            <person name="Klenk H.-P."/>
        </authorList>
    </citation>
    <scope>NUCLEOTIDE SEQUENCE [LARGE SCALE GENOMIC DNA]</scope>
    <source>
        <strain evidence="1 2">DSM 22185</strain>
    </source>
</reference>
<organism evidence="1 2">
    <name type="scientific">Microbacterium pseudoresistens</name>
    <dbReference type="NCBI Taxonomy" id="640634"/>
    <lineage>
        <taxon>Bacteria</taxon>
        <taxon>Bacillati</taxon>
        <taxon>Actinomycetota</taxon>
        <taxon>Actinomycetes</taxon>
        <taxon>Micrococcales</taxon>
        <taxon>Microbacteriaceae</taxon>
        <taxon>Microbacterium</taxon>
    </lineage>
</organism>
<dbReference type="EMBL" id="JACCBH010000001">
    <property type="protein sequence ID" value="NYD55707.1"/>
    <property type="molecule type" value="Genomic_DNA"/>
</dbReference>
<sequence>MPNALRVPAAVGTASEASDSRAGDIMRLRRKITRMQRRRSEYPILPVAPALALLFPDGGLQVGTVYSLAPSPGLVGALLSPISRAGSWCAAVGMPTLGIEALAGHGVALERLALVPSPGARWVSVVSALSEVVPLIAVRPSGRVGDGELSRLTARLRDRGCTLLLVSATPWPQSEGVISVHDPRWHGAGEGWGLIDGCEMTITARTRRSPIPRSVHVRLPDAHGSIQELHGAQERPATHSPRLLAVAG</sequence>